<evidence type="ECO:0000313" key="4">
    <source>
        <dbReference type="EMBL" id="MBT2188406.1"/>
    </source>
</evidence>
<dbReference type="EMBL" id="JAHGAW010000010">
    <property type="protein sequence ID" value="MBT2188406.1"/>
    <property type="molecule type" value="Genomic_DNA"/>
</dbReference>
<accession>A0A9X1DEF3</accession>
<keyword evidence="1 2" id="KW-0732">Signal</keyword>
<feature type="signal peptide" evidence="2">
    <location>
        <begin position="1"/>
        <end position="23"/>
    </location>
</feature>
<dbReference type="Gene3D" id="2.40.160.20">
    <property type="match status" value="1"/>
</dbReference>
<evidence type="ECO:0000256" key="2">
    <source>
        <dbReference type="SAM" id="SignalP"/>
    </source>
</evidence>
<sequence>MKTLPLTTLALALAAGVSAPALAQDGESTSRIEPYVGVMGGLHDFDNDQYKGGPPSGYRGWIVEGVAGVNYNFGPVFVGAEGSLAKGVDKDIDWEYGAAGRFGVKAGKDSIFFAKVGYQWTQFDGSARPPVSTSRKFDGTTYGFGTELSLADLGGSQDSSNIRLRAQVDTRGNFHSFRPMAGIVAKF</sequence>
<evidence type="ECO:0000313" key="5">
    <source>
        <dbReference type="Proteomes" id="UP001138757"/>
    </source>
</evidence>
<dbReference type="RefSeq" id="WP_214624658.1">
    <property type="nucleotide sequence ID" value="NZ_JAHGAW010000010.1"/>
</dbReference>
<dbReference type="Proteomes" id="UP001138757">
    <property type="component" value="Unassembled WGS sequence"/>
</dbReference>
<organism evidence="4 5">
    <name type="scientific">Sphingobium nicotianae</name>
    <dbReference type="NCBI Taxonomy" id="2782607"/>
    <lineage>
        <taxon>Bacteria</taxon>
        <taxon>Pseudomonadati</taxon>
        <taxon>Pseudomonadota</taxon>
        <taxon>Alphaproteobacteria</taxon>
        <taxon>Sphingomonadales</taxon>
        <taxon>Sphingomonadaceae</taxon>
        <taxon>Sphingobium</taxon>
    </lineage>
</organism>
<name>A0A9X1DEF3_9SPHN</name>
<evidence type="ECO:0000259" key="3">
    <source>
        <dbReference type="Pfam" id="PF13505"/>
    </source>
</evidence>
<dbReference type="Pfam" id="PF13505">
    <property type="entry name" value="OMP_b-brl"/>
    <property type="match status" value="1"/>
</dbReference>
<dbReference type="InterPro" id="IPR027385">
    <property type="entry name" value="Beta-barrel_OMP"/>
</dbReference>
<feature type="chain" id="PRO_5040727577" evidence="2">
    <location>
        <begin position="24"/>
        <end position="187"/>
    </location>
</feature>
<dbReference type="SUPFAM" id="SSF56925">
    <property type="entry name" value="OMPA-like"/>
    <property type="match status" value="1"/>
</dbReference>
<feature type="domain" description="Outer membrane protein beta-barrel" evidence="3">
    <location>
        <begin position="10"/>
        <end position="152"/>
    </location>
</feature>
<comment type="caution">
    <text evidence="4">The sequence shown here is derived from an EMBL/GenBank/DDBJ whole genome shotgun (WGS) entry which is preliminary data.</text>
</comment>
<keyword evidence="5" id="KW-1185">Reference proteome</keyword>
<dbReference type="InterPro" id="IPR011250">
    <property type="entry name" value="OMP/PagP_B-barrel"/>
</dbReference>
<proteinExistence type="predicted"/>
<gene>
    <name evidence="4" type="ORF">KK488_15735</name>
</gene>
<reference evidence="4" key="1">
    <citation type="submission" date="2021-05" db="EMBL/GenBank/DDBJ databases">
        <title>Genome of Sphingobium sp. strain.</title>
        <authorList>
            <person name="Fan R."/>
        </authorList>
    </citation>
    <scope>NUCLEOTIDE SEQUENCE</scope>
    <source>
        <strain evidence="4">H33</strain>
    </source>
</reference>
<protein>
    <submittedName>
        <fullName evidence="4">Outer membrane beta-barrel protein</fullName>
    </submittedName>
</protein>
<dbReference type="AlphaFoldDB" id="A0A9X1DEF3"/>
<evidence type="ECO:0000256" key="1">
    <source>
        <dbReference type="ARBA" id="ARBA00022729"/>
    </source>
</evidence>